<dbReference type="EMBL" id="CP011269">
    <property type="protein sequence ID" value="ALI26622.1"/>
    <property type="molecule type" value="Genomic_DNA"/>
</dbReference>
<accession>A0A0N9Y1D5</accession>
<reference evidence="1 2" key="1">
    <citation type="journal article" date="2015" name="MBio">
        <title>Enzymatic Degradation of Phenazines Can Generate Energy and Protect Sensitive Organisms from Toxicity.</title>
        <authorList>
            <person name="Costa K.C."/>
            <person name="Bergkessel M."/>
            <person name="Saunders S."/>
            <person name="Korlach J."/>
            <person name="Newman D.K."/>
        </authorList>
    </citation>
    <scope>NUCLEOTIDE SEQUENCE [LARGE SCALE GENOMIC DNA]</scope>
    <source>
        <strain evidence="1 2">CT6</strain>
    </source>
</reference>
<name>A0A0N9Y1D5_MYCFO</name>
<protein>
    <submittedName>
        <fullName evidence="1">Uncharacterized protein</fullName>
    </submittedName>
</protein>
<evidence type="ECO:0000313" key="1">
    <source>
        <dbReference type="EMBL" id="ALI26622.1"/>
    </source>
</evidence>
<dbReference type="AlphaFoldDB" id="A0A0N9Y1D5"/>
<sequence length="45" mass="5145">MAQHCLLIFQGRRDKERESSLVAEVVCRRRMGWSGSAAVSWPRSP</sequence>
<gene>
    <name evidence="1" type="ORF">XA26_27870</name>
</gene>
<organism evidence="1 2">
    <name type="scientific">Mycolicibacterium fortuitum</name>
    <name type="common">Mycobacterium fortuitum</name>
    <dbReference type="NCBI Taxonomy" id="1766"/>
    <lineage>
        <taxon>Bacteria</taxon>
        <taxon>Bacillati</taxon>
        <taxon>Actinomycetota</taxon>
        <taxon>Actinomycetes</taxon>
        <taxon>Mycobacteriales</taxon>
        <taxon>Mycobacteriaceae</taxon>
        <taxon>Mycolicibacterium</taxon>
    </lineage>
</organism>
<evidence type="ECO:0000313" key="2">
    <source>
        <dbReference type="Proteomes" id="UP000057134"/>
    </source>
</evidence>
<dbReference type="STRING" id="1766.XA26_27870"/>
<dbReference type="Proteomes" id="UP000057134">
    <property type="component" value="Chromosome"/>
</dbReference>
<dbReference type="KEGG" id="mft:XA26_27870"/>
<proteinExistence type="predicted"/>
<keyword evidence="2" id="KW-1185">Reference proteome</keyword>